<dbReference type="CDD" id="cd00531">
    <property type="entry name" value="NTF2_like"/>
    <property type="match status" value="1"/>
</dbReference>
<evidence type="ECO:0000313" key="3">
    <source>
        <dbReference type="Proteomes" id="UP000654913"/>
    </source>
</evidence>
<proteinExistence type="predicted"/>
<dbReference type="GeneID" id="64971888"/>
<dbReference type="InterPro" id="IPR037401">
    <property type="entry name" value="SnoaL-like"/>
</dbReference>
<dbReference type="EMBL" id="AP024445">
    <property type="protein sequence ID" value="BCS21883.1"/>
    <property type="molecule type" value="Genomic_DNA"/>
</dbReference>
<accession>A0A7R7XIW4</accession>
<name>A0A7R7XIW4_9EURO</name>
<organism evidence="2 3">
    <name type="scientific">Aspergillus puulaauensis</name>
    <dbReference type="NCBI Taxonomy" id="1220207"/>
    <lineage>
        <taxon>Eukaryota</taxon>
        <taxon>Fungi</taxon>
        <taxon>Dikarya</taxon>
        <taxon>Ascomycota</taxon>
        <taxon>Pezizomycotina</taxon>
        <taxon>Eurotiomycetes</taxon>
        <taxon>Eurotiomycetidae</taxon>
        <taxon>Eurotiales</taxon>
        <taxon>Aspergillaceae</taxon>
        <taxon>Aspergillus</taxon>
    </lineage>
</organism>
<evidence type="ECO:0000313" key="2">
    <source>
        <dbReference type="EMBL" id="BCS21883.1"/>
    </source>
</evidence>
<dbReference type="OrthoDB" id="4378714at2759"/>
<evidence type="ECO:0000259" key="1">
    <source>
        <dbReference type="Pfam" id="PF13577"/>
    </source>
</evidence>
<dbReference type="KEGG" id="apuu:APUU_30108A"/>
<protein>
    <recommendedName>
        <fullName evidence="1">SnoaL-like domain-containing protein</fullName>
    </recommendedName>
</protein>
<dbReference type="SUPFAM" id="SSF54427">
    <property type="entry name" value="NTF2-like"/>
    <property type="match status" value="1"/>
</dbReference>
<dbReference type="AlphaFoldDB" id="A0A7R7XIW4"/>
<dbReference type="Pfam" id="PF13577">
    <property type="entry name" value="SnoaL_4"/>
    <property type="match status" value="1"/>
</dbReference>
<dbReference type="Gene3D" id="3.10.450.50">
    <property type="match status" value="1"/>
</dbReference>
<reference evidence="2" key="1">
    <citation type="submission" date="2021-01" db="EMBL/GenBank/DDBJ databases">
        <authorList>
            <consortium name="Aspergillus puulaauensis MK2 genome sequencing consortium"/>
            <person name="Kazuki M."/>
            <person name="Futagami T."/>
        </authorList>
    </citation>
    <scope>NUCLEOTIDE SEQUENCE</scope>
    <source>
        <strain evidence="2">MK2</strain>
    </source>
</reference>
<gene>
    <name evidence="2" type="ORF">APUU_30108A</name>
</gene>
<dbReference type="InterPro" id="IPR032710">
    <property type="entry name" value="NTF2-like_dom_sf"/>
</dbReference>
<dbReference type="Proteomes" id="UP000654913">
    <property type="component" value="Chromosome 3"/>
</dbReference>
<dbReference type="RefSeq" id="XP_041554077.1">
    <property type="nucleotide sequence ID" value="XM_041701165.1"/>
</dbReference>
<keyword evidence="3" id="KW-1185">Reference proteome</keyword>
<reference evidence="2" key="2">
    <citation type="submission" date="2021-02" db="EMBL/GenBank/DDBJ databases">
        <title>Aspergillus puulaauensis MK2 genome sequence.</title>
        <authorList>
            <person name="Futagami T."/>
            <person name="Mori K."/>
            <person name="Kadooka C."/>
            <person name="Tanaka T."/>
        </authorList>
    </citation>
    <scope>NUCLEOTIDE SEQUENCE</scope>
    <source>
        <strain evidence="2">MK2</strain>
    </source>
</reference>
<feature type="domain" description="SnoaL-like" evidence="1">
    <location>
        <begin position="21"/>
        <end position="144"/>
    </location>
</feature>
<sequence length="165" mass="19092">MTSDTNLSLTVKALQERLNLLEDKQALHELLDQYCKTPDRHDFRGHANTYAENGQQQYGPWGPVKGRDNIARMIEKNESNVVDQLHYMTNMRFEVDGDTATGSSYLIMVVIRDAEKRTDTLWQGGPYEWTFVRTESGWRIKTMKLQATWMNREDPLGVFSTAMKV</sequence>